<dbReference type="OrthoDB" id="4159634at2759"/>
<dbReference type="Proteomes" id="UP000288859">
    <property type="component" value="Unassembled WGS sequence"/>
</dbReference>
<name>A0A438MUC8_EXOME</name>
<accession>A0A438MUC8</accession>
<evidence type="ECO:0000256" key="1">
    <source>
        <dbReference type="SAM" id="MobiDB-lite"/>
    </source>
</evidence>
<dbReference type="VEuPathDB" id="FungiDB:PV10_01171"/>
<evidence type="ECO:0000313" key="3">
    <source>
        <dbReference type="Proteomes" id="UP000288859"/>
    </source>
</evidence>
<feature type="region of interest" description="Disordered" evidence="1">
    <location>
        <begin position="85"/>
        <end position="123"/>
    </location>
</feature>
<feature type="compositionally biased region" description="Low complexity" evidence="1">
    <location>
        <begin position="85"/>
        <end position="102"/>
    </location>
</feature>
<reference evidence="2 3" key="1">
    <citation type="submission" date="2017-03" db="EMBL/GenBank/DDBJ databases">
        <title>Genomes of endolithic fungi from Antarctica.</title>
        <authorList>
            <person name="Coleine C."/>
            <person name="Masonjones S."/>
            <person name="Stajich J.E."/>
        </authorList>
    </citation>
    <scope>NUCLEOTIDE SEQUENCE [LARGE SCALE GENOMIC DNA]</scope>
    <source>
        <strain evidence="2 3">CCFEE 6314</strain>
    </source>
</reference>
<feature type="compositionally biased region" description="Polar residues" evidence="1">
    <location>
        <begin position="27"/>
        <end position="44"/>
    </location>
</feature>
<dbReference type="EMBL" id="NAJM01000058">
    <property type="protein sequence ID" value="RVX66625.1"/>
    <property type="molecule type" value="Genomic_DNA"/>
</dbReference>
<feature type="compositionally biased region" description="Polar residues" evidence="1">
    <location>
        <begin position="1"/>
        <end position="10"/>
    </location>
</feature>
<feature type="compositionally biased region" description="Basic and acidic residues" evidence="1">
    <location>
        <begin position="46"/>
        <end position="56"/>
    </location>
</feature>
<organism evidence="2 3">
    <name type="scientific">Exophiala mesophila</name>
    <name type="common">Black yeast-like fungus</name>
    <dbReference type="NCBI Taxonomy" id="212818"/>
    <lineage>
        <taxon>Eukaryota</taxon>
        <taxon>Fungi</taxon>
        <taxon>Dikarya</taxon>
        <taxon>Ascomycota</taxon>
        <taxon>Pezizomycotina</taxon>
        <taxon>Eurotiomycetes</taxon>
        <taxon>Chaetothyriomycetidae</taxon>
        <taxon>Chaetothyriales</taxon>
        <taxon>Herpotrichiellaceae</taxon>
        <taxon>Exophiala</taxon>
    </lineage>
</organism>
<feature type="region of interest" description="Disordered" evidence="1">
    <location>
        <begin position="1"/>
        <end position="67"/>
    </location>
</feature>
<proteinExistence type="predicted"/>
<dbReference type="AlphaFoldDB" id="A0A438MUC8"/>
<protein>
    <submittedName>
        <fullName evidence="2">Uncharacterized protein</fullName>
    </submittedName>
</protein>
<comment type="caution">
    <text evidence="2">The sequence shown here is derived from an EMBL/GenBank/DDBJ whole genome shotgun (WGS) entry which is preliminary data.</text>
</comment>
<gene>
    <name evidence="2" type="ORF">B0A52_09376</name>
</gene>
<feature type="region of interest" description="Disordered" evidence="1">
    <location>
        <begin position="220"/>
        <end position="259"/>
    </location>
</feature>
<sequence>MFNQNFSFGSAPSPPLSDLNVHDCTSADISPFTSRPCSPLSRSRATQRDTRFDAYRSSEAATRQPSVTAITAQLQSQALNDVVMDSPPLSLDEFPSSSSSSDTDPDEGFYDGPETPDTPLSDDAFAVHEFDPTLWDLSMSDTMVATSSPRPSLSLEAQALSSYTMRRRQRQALVRLQCLATRTPDLAMLIEECHPSSLPYESEVLRAYCSKGRSASVCSQSATSSLPSGRVDKERNNSLVSVRKTPRMRKKLSAAGSTR</sequence>
<evidence type="ECO:0000313" key="2">
    <source>
        <dbReference type="EMBL" id="RVX66625.1"/>
    </source>
</evidence>